<dbReference type="EMBL" id="JSYK01000004">
    <property type="protein sequence ID" value="KIA82593.1"/>
    <property type="molecule type" value="Genomic_DNA"/>
</dbReference>
<gene>
    <name evidence="1" type="ORF">OA84_10590</name>
</gene>
<organism evidence="1 2">
    <name type="scientific">Kaistella solincola</name>
    <dbReference type="NCBI Taxonomy" id="510955"/>
    <lineage>
        <taxon>Bacteria</taxon>
        <taxon>Pseudomonadati</taxon>
        <taxon>Bacteroidota</taxon>
        <taxon>Flavobacteriia</taxon>
        <taxon>Flavobacteriales</taxon>
        <taxon>Weeksellaceae</taxon>
        <taxon>Chryseobacterium group</taxon>
        <taxon>Kaistella</taxon>
    </lineage>
</organism>
<comment type="caution">
    <text evidence="1">The sequence shown here is derived from an EMBL/GenBank/DDBJ whole genome shotgun (WGS) entry which is preliminary data.</text>
</comment>
<reference evidence="1 2" key="1">
    <citation type="submission" date="2014-10" db="EMBL/GenBank/DDBJ databases">
        <title>Kaistella solincola genome.</title>
        <authorList>
            <person name="Newman J.D."/>
        </authorList>
    </citation>
    <scope>NUCLEOTIDE SEQUENCE [LARGE SCALE GENOMIC DNA]</scope>
    <source>
        <strain evidence="1 2">DSM 22468</strain>
    </source>
</reference>
<proteinExistence type="predicted"/>
<sequence>MKNSENFNENLFEKIFDLNSRNKIGSNTIAVFTFILYKCEDVQKEIELSDYEMARELGLSRQTVITAKNKLKLLGLLDYRRNPGFPNRFILKANELPKEKPTIIIETKEIPVDGLNRIPEPKAIAINSFSKFPTLEQFMDFAKTLNNYSEKLDELLVQKFHQWENSDWKNPLGKPILNWQSVLEKNIIMLEISRSKESHSLSKIPNISRPKVD</sequence>
<evidence type="ECO:0000313" key="1">
    <source>
        <dbReference type="EMBL" id="KIA82593.1"/>
    </source>
</evidence>
<name>A0ABR4ZNC5_9FLAO</name>
<evidence type="ECO:0000313" key="2">
    <source>
        <dbReference type="Proteomes" id="UP000031275"/>
    </source>
</evidence>
<evidence type="ECO:0008006" key="3">
    <source>
        <dbReference type="Google" id="ProtNLM"/>
    </source>
</evidence>
<dbReference type="RefSeq" id="WP_039346265.1">
    <property type="nucleotide sequence ID" value="NZ_JSYK01000004.1"/>
</dbReference>
<keyword evidence="2" id="KW-1185">Reference proteome</keyword>
<dbReference type="Proteomes" id="UP000031275">
    <property type="component" value="Unassembled WGS sequence"/>
</dbReference>
<accession>A0ABR4ZNC5</accession>
<protein>
    <recommendedName>
        <fullName evidence="3">Helix-turn-helix domain-containing protein</fullName>
    </recommendedName>
</protein>